<reference evidence="2 3" key="1">
    <citation type="submission" date="2020-06" db="EMBL/GenBank/DDBJ databases">
        <authorList>
            <person name="Li R."/>
            <person name="Bekaert M."/>
        </authorList>
    </citation>
    <scope>NUCLEOTIDE SEQUENCE [LARGE SCALE GENOMIC DNA]</scope>
    <source>
        <strain evidence="3">wild</strain>
    </source>
</reference>
<proteinExistence type="predicted"/>
<evidence type="ECO:0000313" key="2">
    <source>
        <dbReference type="EMBL" id="CAC5416924.1"/>
    </source>
</evidence>
<evidence type="ECO:0000313" key="3">
    <source>
        <dbReference type="Proteomes" id="UP000507470"/>
    </source>
</evidence>
<feature type="domain" description="CARD" evidence="1">
    <location>
        <begin position="1"/>
        <end position="64"/>
    </location>
</feature>
<name>A0A6J8E858_MYTCO</name>
<dbReference type="Gene3D" id="1.10.533.10">
    <property type="entry name" value="Death Domain, Fas"/>
    <property type="match status" value="1"/>
</dbReference>
<dbReference type="Proteomes" id="UP000507470">
    <property type="component" value="Unassembled WGS sequence"/>
</dbReference>
<dbReference type="SUPFAM" id="SSF47986">
    <property type="entry name" value="DEATH domain"/>
    <property type="match status" value="1"/>
</dbReference>
<dbReference type="EMBL" id="CACVKT020008724">
    <property type="protein sequence ID" value="CAC5416924.1"/>
    <property type="molecule type" value="Genomic_DNA"/>
</dbReference>
<dbReference type="Pfam" id="PF00619">
    <property type="entry name" value="CARD"/>
    <property type="match status" value="1"/>
</dbReference>
<evidence type="ECO:0000259" key="1">
    <source>
        <dbReference type="PROSITE" id="PS50209"/>
    </source>
</evidence>
<dbReference type="CDD" id="cd01671">
    <property type="entry name" value="CARD"/>
    <property type="match status" value="1"/>
</dbReference>
<keyword evidence="3" id="KW-1185">Reference proteome</keyword>
<sequence length="224" mass="25406">MFVNDVDCKTDILDHLYETGVLDTEEKEEVYNFSITRHESNRILLSKVVRKSEDAYGKLLESLRCGPYNDVVSDIEKTAVSELEIQWCQIEVPSELSATSFPQQWHKPRGRKIKAQPVVSMILANPTTPSSERKSKPVFTEIPQVDLPGSSSSAILKLKEDDDIPLSYLLQENATTIDTRLGKVQTWSLLYFHLQHYEESQSADITTCGNTKFPIKVTNIIDDL</sequence>
<accession>A0A6J8E858</accession>
<protein>
    <recommendedName>
        <fullName evidence="1">CARD domain-containing protein</fullName>
    </recommendedName>
</protein>
<dbReference type="InterPro" id="IPR001315">
    <property type="entry name" value="CARD"/>
</dbReference>
<dbReference type="GO" id="GO:0042981">
    <property type="term" value="P:regulation of apoptotic process"/>
    <property type="evidence" value="ECO:0007669"/>
    <property type="project" value="InterPro"/>
</dbReference>
<organism evidence="2 3">
    <name type="scientific">Mytilus coruscus</name>
    <name type="common">Sea mussel</name>
    <dbReference type="NCBI Taxonomy" id="42192"/>
    <lineage>
        <taxon>Eukaryota</taxon>
        <taxon>Metazoa</taxon>
        <taxon>Spiralia</taxon>
        <taxon>Lophotrochozoa</taxon>
        <taxon>Mollusca</taxon>
        <taxon>Bivalvia</taxon>
        <taxon>Autobranchia</taxon>
        <taxon>Pteriomorphia</taxon>
        <taxon>Mytilida</taxon>
        <taxon>Mytiloidea</taxon>
        <taxon>Mytilidae</taxon>
        <taxon>Mytilinae</taxon>
        <taxon>Mytilus</taxon>
    </lineage>
</organism>
<dbReference type="PROSITE" id="PS50209">
    <property type="entry name" value="CARD"/>
    <property type="match status" value="1"/>
</dbReference>
<dbReference type="AlphaFoldDB" id="A0A6J8E858"/>
<dbReference type="OrthoDB" id="6134881at2759"/>
<gene>
    <name evidence="2" type="ORF">MCOR_49494</name>
</gene>
<dbReference type="InterPro" id="IPR011029">
    <property type="entry name" value="DEATH-like_dom_sf"/>
</dbReference>